<evidence type="ECO:0000259" key="6">
    <source>
        <dbReference type="Pfam" id="PF10881"/>
    </source>
</evidence>
<dbReference type="RefSeq" id="WP_196149356.1">
    <property type="nucleotide sequence ID" value="NZ_JADMLG010000004.1"/>
</dbReference>
<evidence type="ECO:0000256" key="4">
    <source>
        <dbReference type="ARBA" id="ARBA00022806"/>
    </source>
</evidence>
<evidence type="ECO:0000259" key="8">
    <source>
        <dbReference type="Pfam" id="PF13087"/>
    </source>
</evidence>
<dbReference type="AlphaFoldDB" id="A0A931N098"/>
<dbReference type="InterPro" id="IPR050534">
    <property type="entry name" value="Coronavir_polyprotein_1ab"/>
</dbReference>
<dbReference type="Pfam" id="PF13086">
    <property type="entry name" value="AAA_11"/>
    <property type="match status" value="1"/>
</dbReference>
<evidence type="ECO:0000313" key="10">
    <source>
        <dbReference type="Proteomes" id="UP000655751"/>
    </source>
</evidence>
<reference evidence="9" key="1">
    <citation type="submission" date="2020-11" db="EMBL/GenBank/DDBJ databases">
        <title>Nocardia NEAU-351.nov., a novel actinomycete isolated from the cow dung.</title>
        <authorList>
            <person name="Zhang X."/>
        </authorList>
    </citation>
    <scope>NUCLEOTIDE SEQUENCE</scope>
    <source>
        <strain evidence="9">NEAU-351</strain>
    </source>
</reference>
<dbReference type="GO" id="GO:0016787">
    <property type="term" value="F:hydrolase activity"/>
    <property type="evidence" value="ECO:0007669"/>
    <property type="project" value="UniProtKB-KW"/>
</dbReference>
<feature type="domain" description="DUF2726" evidence="6">
    <location>
        <begin position="747"/>
        <end position="865"/>
    </location>
</feature>
<proteinExistence type="inferred from homology"/>
<sequence length="879" mass="100105">MLILSNPDVIAAGPEFRIEVDGRLVEDATSACYFNGWGQGSWHVFYGTAGRFSVRAPDQVRIVRDGGFDDGPAAILAYWKAIAVRLPEGGRTLRDMHGKGLPVHPDSALARYLDAAPIEPVERPDSPPLYPFHTNLSQRAAIDCALRHTISVIDGPPGTGKTQTILNLIANIIVDESKTVAVVSSNNAAVDNVHTKLVKAGFGYVTANLGNREKRITFLGTQDSRNQVVEQLRGSPARAVRRAEEMAALDGRLLGLRERERELAELRTELAAYRLEYSHFSGYLERHELPDQERLPVLRWRSAKILAFIIATDPDLARTSGIAGTIQRIGNFFRYRSMRFADARDIDVILRLQQLYYEKKMAELEQRIDSIQKSLEHREFDRLAEEQREQSEEWLIEQLRRRYEHSPTRRYDSRYQRNWHTFSRDYPVILSTCHSLQNSIGAGRLVDYLIVDEASQADLLSAAAVLACGRNVIVVGDLRQLKPTIDEEKPYPLAPNAAYDYREHSLLSSLTALYGDRLPRVMLREHYRCDPAIIGFCNQKFYDDRLVPFTRVTDGYPAMILARTAEGNHMRRVRGSDKVERINQREIDVIEREVLPRFCTEFSADQIGVTTPYRKQANRVTDALIASIESDTVHSFQGREKEAIVMTTVLDETRSGRRGLEFADRPELVNVAVSRAMKRFVLVTNYDMLPTSRNLRDLIGYIRYQNPNKEIFDSSVVSVFDLFYRDYSARLLPIASRIREESPHQTENIMRAVLEEVLEDDRFQGIRFAEQVILKNLLPDTERLTTEQRRFVGHRSASVDFDVFNSVTKERVCVIEVDGFSYHEARPEQLRRDAIKDAICAAYGIPVLRFPTTGSAEIERLRRELAILTTARAGTSAER</sequence>
<dbReference type="EMBL" id="JADMLG010000004">
    <property type="protein sequence ID" value="MBH0777020.1"/>
    <property type="molecule type" value="Genomic_DNA"/>
</dbReference>
<dbReference type="SUPFAM" id="SSF52540">
    <property type="entry name" value="P-loop containing nucleoside triphosphate hydrolases"/>
    <property type="match status" value="1"/>
</dbReference>
<dbReference type="CDD" id="cd17934">
    <property type="entry name" value="DEXXQc_Upf1-like"/>
    <property type="match status" value="1"/>
</dbReference>
<protein>
    <submittedName>
        <fullName evidence="9">AAA family ATPase</fullName>
    </submittedName>
</protein>
<keyword evidence="10" id="KW-1185">Reference proteome</keyword>
<evidence type="ECO:0000256" key="3">
    <source>
        <dbReference type="ARBA" id="ARBA00022801"/>
    </source>
</evidence>
<evidence type="ECO:0000256" key="2">
    <source>
        <dbReference type="ARBA" id="ARBA00022741"/>
    </source>
</evidence>
<dbReference type="InterPro" id="IPR041679">
    <property type="entry name" value="DNA2/NAM7-like_C"/>
</dbReference>
<dbReference type="GO" id="GO:0005524">
    <property type="term" value="F:ATP binding"/>
    <property type="evidence" value="ECO:0007669"/>
    <property type="project" value="UniProtKB-KW"/>
</dbReference>
<dbReference type="GO" id="GO:0043139">
    <property type="term" value="F:5'-3' DNA helicase activity"/>
    <property type="evidence" value="ECO:0007669"/>
    <property type="project" value="TreeGrafter"/>
</dbReference>
<keyword evidence="4" id="KW-0347">Helicase</keyword>
<dbReference type="Gene3D" id="3.40.960.10">
    <property type="entry name" value="VSR Endonuclease"/>
    <property type="match status" value="1"/>
</dbReference>
<dbReference type="InterPro" id="IPR047187">
    <property type="entry name" value="SF1_C_Upf1"/>
</dbReference>
<evidence type="ECO:0000256" key="1">
    <source>
        <dbReference type="ARBA" id="ARBA00007913"/>
    </source>
</evidence>
<evidence type="ECO:0000313" key="9">
    <source>
        <dbReference type="EMBL" id="MBH0777020.1"/>
    </source>
</evidence>
<keyword evidence="3" id="KW-0378">Hydrolase</keyword>
<dbReference type="InterPro" id="IPR027417">
    <property type="entry name" value="P-loop_NTPase"/>
</dbReference>
<organism evidence="9 10">
    <name type="scientific">Nocardia bovistercoris</name>
    <dbReference type="NCBI Taxonomy" id="2785916"/>
    <lineage>
        <taxon>Bacteria</taxon>
        <taxon>Bacillati</taxon>
        <taxon>Actinomycetota</taxon>
        <taxon>Actinomycetes</taxon>
        <taxon>Mycobacteriales</taxon>
        <taxon>Nocardiaceae</taxon>
        <taxon>Nocardia</taxon>
    </lineage>
</organism>
<dbReference type="PANTHER" id="PTHR43788:SF8">
    <property type="entry name" value="DNA-BINDING PROTEIN SMUBP-2"/>
    <property type="match status" value="1"/>
</dbReference>
<keyword evidence="2" id="KW-0547">Nucleotide-binding</keyword>
<dbReference type="Pfam" id="PF10881">
    <property type="entry name" value="DUF2726"/>
    <property type="match status" value="1"/>
</dbReference>
<evidence type="ECO:0000259" key="7">
    <source>
        <dbReference type="Pfam" id="PF13086"/>
    </source>
</evidence>
<dbReference type="PANTHER" id="PTHR43788">
    <property type="entry name" value="DNA2/NAM7 HELICASE FAMILY MEMBER"/>
    <property type="match status" value="1"/>
</dbReference>
<comment type="similarity">
    <text evidence="1">Belongs to the DNA2/NAM7 helicase family.</text>
</comment>
<dbReference type="Pfam" id="PF13087">
    <property type="entry name" value="AAA_12"/>
    <property type="match status" value="1"/>
</dbReference>
<dbReference type="InterPro" id="IPR041677">
    <property type="entry name" value="DNA2/NAM7_AAA_11"/>
</dbReference>
<keyword evidence="5" id="KW-0067">ATP-binding</keyword>
<dbReference type="InterPro" id="IPR024402">
    <property type="entry name" value="DUF2726"/>
</dbReference>
<dbReference type="CDD" id="cd18808">
    <property type="entry name" value="SF1_C_Upf1"/>
    <property type="match status" value="1"/>
</dbReference>
<gene>
    <name evidence="9" type="ORF">IT779_12060</name>
</gene>
<comment type="caution">
    <text evidence="9">The sequence shown here is derived from an EMBL/GenBank/DDBJ whole genome shotgun (WGS) entry which is preliminary data.</text>
</comment>
<name>A0A931N098_9NOCA</name>
<dbReference type="Proteomes" id="UP000655751">
    <property type="component" value="Unassembled WGS sequence"/>
</dbReference>
<feature type="domain" description="DNA2/NAM7 helicase helicase" evidence="7">
    <location>
        <begin position="134"/>
        <end position="485"/>
    </location>
</feature>
<accession>A0A931N098</accession>
<dbReference type="Gene3D" id="3.40.50.300">
    <property type="entry name" value="P-loop containing nucleotide triphosphate hydrolases"/>
    <property type="match status" value="3"/>
</dbReference>
<feature type="domain" description="DNA2/NAM7 helicase-like C-terminal" evidence="8">
    <location>
        <begin position="504"/>
        <end position="685"/>
    </location>
</feature>
<evidence type="ECO:0000256" key="5">
    <source>
        <dbReference type="ARBA" id="ARBA00022840"/>
    </source>
</evidence>